<dbReference type="Gramene" id="Kaladp0011s1079.1.v1.1">
    <property type="protein sequence ID" value="Kaladp0011s1079.1.v1.1"/>
    <property type="gene ID" value="Kaladp0011s1079.v1.1"/>
</dbReference>
<organism evidence="1 2">
    <name type="scientific">Kalanchoe fedtschenkoi</name>
    <name type="common">Lavender scallops</name>
    <name type="synonym">South American air plant</name>
    <dbReference type="NCBI Taxonomy" id="63787"/>
    <lineage>
        <taxon>Eukaryota</taxon>
        <taxon>Viridiplantae</taxon>
        <taxon>Streptophyta</taxon>
        <taxon>Embryophyta</taxon>
        <taxon>Tracheophyta</taxon>
        <taxon>Spermatophyta</taxon>
        <taxon>Magnoliopsida</taxon>
        <taxon>eudicotyledons</taxon>
        <taxon>Gunneridae</taxon>
        <taxon>Pentapetalae</taxon>
        <taxon>Saxifragales</taxon>
        <taxon>Crassulaceae</taxon>
        <taxon>Kalanchoe</taxon>
    </lineage>
</organism>
<dbReference type="Gramene" id="Kaladp0011s1079.2.v1.1">
    <property type="protein sequence ID" value="Kaladp0011s1079.2.v1.1"/>
    <property type="gene ID" value="Kaladp0011s1079.v1.1"/>
</dbReference>
<reference evidence="1" key="1">
    <citation type="submission" date="2021-01" db="UniProtKB">
        <authorList>
            <consortium name="EnsemblPlants"/>
        </authorList>
    </citation>
    <scope>IDENTIFICATION</scope>
</reference>
<dbReference type="PANTHER" id="PTHR36017">
    <property type="entry name" value="EMBRYO DEFECTIVE 1381"/>
    <property type="match status" value="1"/>
</dbReference>
<dbReference type="EnsemblPlants" id="Kaladp0011s1079.1.v1.1">
    <property type="protein sequence ID" value="Kaladp0011s1079.1.v1.1"/>
    <property type="gene ID" value="Kaladp0011s1079.v1.1"/>
</dbReference>
<accession>A0A7N0SXC5</accession>
<dbReference type="PANTHER" id="PTHR36017:SF1">
    <property type="entry name" value="EMBRYO DEFECTIVE 1381"/>
    <property type="match status" value="1"/>
</dbReference>
<evidence type="ECO:0000313" key="1">
    <source>
        <dbReference type="EnsemblPlants" id="Kaladp0011s1079.1.v1.1"/>
    </source>
</evidence>
<sequence length="576" mass="66273">MGNKAWKIFPRPLFETVLNHHAKHHPRVEQPLILHGPRGVGKTTLFQDRLLDEWNKGPHLTAYVDFAESIKDHHPLHSGSYPWTSWTNCERPSLSYLQNQLDSSLESMAERGIQLGSISSRQIFTTMQKWHGLTTSLRQILEANNASSSSLRTSGPRKALTSAKAKTSTASLWDRAVFTLSARLNAEELDRVLGIEESGKRNSTIPVEEASYIREAFAALRLAKEVIRVQQSWRKNAVAEMNKKGGFSRSLANSATDWPCLLVELLSQSAEMDFFQPKLVINNIDVLRIAISADDTTVRAPVYHDSLIWRLIALGTNERTLPIILVTTDSYYSYRAYLEFGFIEIFISRENFGWNLLEAKEHMVPDYFSSKEWELISEVIGPSPRHLFEIYALKQSNYYRKILDEKGSTFEDIIDAYLAYLQVTTIKPAMDRALVLLQNFAADARKGKIPKDKLRFGAPWRHPPQSDNPTLSYKWAKIQLLDFVQCYANAKFGVNYLADCSLEIFDDPAALAMIEVGLLYCARDPSFLCPVTPGIERCLVRWLVQERMQLDYWDYIQYRWQRLFRGRYYRHLMKQL</sequence>
<dbReference type="AlphaFoldDB" id="A0A7N0SXC5"/>
<name>A0A7N0SXC5_KALFE</name>
<keyword evidence="2" id="KW-1185">Reference proteome</keyword>
<proteinExistence type="predicted"/>
<dbReference type="EnsemblPlants" id="Kaladp0011s1079.2.v1.1">
    <property type="protein sequence ID" value="Kaladp0011s1079.2.v1.1"/>
    <property type="gene ID" value="Kaladp0011s1079.v1.1"/>
</dbReference>
<dbReference type="OMA" id="LHMVPDY"/>
<evidence type="ECO:0000313" key="2">
    <source>
        <dbReference type="Proteomes" id="UP000594263"/>
    </source>
</evidence>
<protein>
    <submittedName>
        <fullName evidence="1">Uncharacterized protein</fullName>
    </submittedName>
</protein>
<dbReference type="Proteomes" id="UP000594263">
    <property type="component" value="Unplaced"/>
</dbReference>